<reference evidence="2" key="1">
    <citation type="submission" date="2006-10" db="EMBL/GenBank/DDBJ databases">
        <authorList>
            <person name="Amadeo P."/>
            <person name="Zhao Q."/>
            <person name="Wortman J."/>
            <person name="Fraser-Liggett C."/>
            <person name="Carlton J."/>
        </authorList>
    </citation>
    <scope>NUCLEOTIDE SEQUENCE</scope>
    <source>
        <strain evidence="2">G3</strain>
    </source>
</reference>
<dbReference type="InParanoid" id="A2ERB1"/>
<dbReference type="VEuPathDB" id="TrichDB:TVAGG3_1003840"/>
<keyword evidence="3" id="KW-1185">Reference proteome</keyword>
<organism evidence="2 3">
    <name type="scientific">Trichomonas vaginalis (strain ATCC PRA-98 / G3)</name>
    <dbReference type="NCBI Taxonomy" id="412133"/>
    <lineage>
        <taxon>Eukaryota</taxon>
        <taxon>Metamonada</taxon>
        <taxon>Parabasalia</taxon>
        <taxon>Trichomonadida</taxon>
        <taxon>Trichomonadidae</taxon>
        <taxon>Trichomonas</taxon>
    </lineage>
</organism>
<evidence type="ECO:0000313" key="2">
    <source>
        <dbReference type="EMBL" id="EAY04787.1"/>
    </source>
</evidence>
<dbReference type="InterPro" id="IPR013945">
    <property type="entry name" value="Pkr1"/>
</dbReference>
<dbReference type="Pfam" id="PF08636">
    <property type="entry name" value="Pkr1"/>
    <property type="match status" value="1"/>
</dbReference>
<dbReference type="GO" id="GO:0070072">
    <property type="term" value="P:vacuolar proton-transporting V-type ATPase complex assembly"/>
    <property type="evidence" value="ECO:0000318"/>
    <property type="project" value="GO_Central"/>
</dbReference>
<keyword evidence="1" id="KW-0472">Membrane</keyword>
<feature type="transmembrane region" description="Helical" evidence="1">
    <location>
        <begin position="46"/>
        <end position="64"/>
    </location>
</feature>
<accession>A2ERB1</accession>
<dbReference type="KEGG" id="tva:4762652"/>
<dbReference type="RefSeq" id="XP_001317010.1">
    <property type="nucleotide sequence ID" value="XM_001316975.1"/>
</dbReference>
<dbReference type="GO" id="GO:0005789">
    <property type="term" value="C:endoplasmic reticulum membrane"/>
    <property type="evidence" value="ECO:0000318"/>
    <property type="project" value="GO_Central"/>
</dbReference>
<sequence length="90" mass="10509">MAKFGSFFDEIREALKPGVTPWLITLARVSIALVFIYSFISMYLDFNIHFLILSFISLGLFLSFEYSVIYMKKNEEFLHEGAIKTQKKED</sequence>
<protein>
    <submittedName>
        <fullName evidence="2">Uncharacterized protein</fullName>
    </submittedName>
</protein>
<evidence type="ECO:0000313" key="3">
    <source>
        <dbReference type="Proteomes" id="UP000001542"/>
    </source>
</evidence>
<reference evidence="2" key="2">
    <citation type="journal article" date="2007" name="Science">
        <title>Draft genome sequence of the sexually transmitted pathogen Trichomonas vaginalis.</title>
        <authorList>
            <person name="Carlton J.M."/>
            <person name="Hirt R.P."/>
            <person name="Silva J.C."/>
            <person name="Delcher A.L."/>
            <person name="Schatz M."/>
            <person name="Zhao Q."/>
            <person name="Wortman J.R."/>
            <person name="Bidwell S.L."/>
            <person name="Alsmark U.C.M."/>
            <person name="Besteiro S."/>
            <person name="Sicheritz-Ponten T."/>
            <person name="Noel C.J."/>
            <person name="Dacks J.B."/>
            <person name="Foster P.G."/>
            <person name="Simillion C."/>
            <person name="Van de Peer Y."/>
            <person name="Miranda-Saavedra D."/>
            <person name="Barton G.J."/>
            <person name="Westrop G.D."/>
            <person name="Mueller S."/>
            <person name="Dessi D."/>
            <person name="Fiori P.L."/>
            <person name="Ren Q."/>
            <person name="Paulsen I."/>
            <person name="Zhang H."/>
            <person name="Bastida-Corcuera F.D."/>
            <person name="Simoes-Barbosa A."/>
            <person name="Brown M.T."/>
            <person name="Hayes R.D."/>
            <person name="Mukherjee M."/>
            <person name="Okumura C.Y."/>
            <person name="Schneider R."/>
            <person name="Smith A.J."/>
            <person name="Vanacova S."/>
            <person name="Villalvazo M."/>
            <person name="Haas B.J."/>
            <person name="Pertea M."/>
            <person name="Feldblyum T.V."/>
            <person name="Utterback T.R."/>
            <person name="Shu C.L."/>
            <person name="Osoegawa K."/>
            <person name="de Jong P.J."/>
            <person name="Hrdy I."/>
            <person name="Horvathova L."/>
            <person name="Zubacova Z."/>
            <person name="Dolezal P."/>
            <person name="Malik S.B."/>
            <person name="Logsdon J.M. Jr."/>
            <person name="Henze K."/>
            <person name="Gupta A."/>
            <person name="Wang C.C."/>
            <person name="Dunne R.L."/>
            <person name="Upcroft J.A."/>
            <person name="Upcroft P."/>
            <person name="White O."/>
            <person name="Salzberg S.L."/>
            <person name="Tang P."/>
            <person name="Chiu C.-H."/>
            <person name="Lee Y.-S."/>
            <person name="Embley T.M."/>
            <person name="Coombs G.H."/>
            <person name="Mottram J.C."/>
            <person name="Tachezy J."/>
            <person name="Fraser-Liggett C.M."/>
            <person name="Johnson P.J."/>
        </authorList>
    </citation>
    <scope>NUCLEOTIDE SEQUENCE [LARGE SCALE GENOMIC DNA]</scope>
    <source>
        <strain evidence="2">G3</strain>
    </source>
</reference>
<dbReference type="PANTHER" id="PTHR28251:SF1">
    <property type="entry name" value="V-TYPE ATPASE ASSEMBLY FACTOR PKR1"/>
    <property type="match status" value="1"/>
</dbReference>
<gene>
    <name evidence="2" type="ORF">TVAG_305370</name>
</gene>
<dbReference type="AlphaFoldDB" id="A2ERB1"/>
<feature type="transmembrane region" description="Helical" evidence="1">
    <location>
        <begin position="21"/>
        <end position="40"/>
    </location>
</feature>
<evidence type="ECO:0000256" key="1">
    <source>
        <dbReference type="SAM" id="Phobius"/>
    </source>
</evidence>
<dbReference type="Proteomes" id="UP000001542">
    <property type="component" value="Unassembled WGS sequence"/>
</dbReference>
<dbReference type="VEuPathDB" id="TrichDB:TVAG_305370"/>
<dbReference type="EMBL" id="DS113465">
    <property type="protein sequence ID" value="EAY04787.1"/>
    <property type="molecule type" value="Genomic_DNA"/>
</dbReference>
<keyword evidence="1" id="KW-1133">Transmembrane helix</keyword>
<keyword evidence="1" id="KW-0812">Transmembrane</keyword>
<dbReference type="PANTHER" id="PTHR28251">
    <property type="entry name" value="V-TYPE ATPASE ASSEMBLY FACTOR PKR1"/>
    <property type="match status" value="1"/>
</dbReference>
<proteinExistence type="predicted"/>
<name>A2ERB1_TRIV3</name>